<dbReference type="PANTHER" id="PTHR24230">
    <property type="entry name" value="G-PROTEIN COUPLED RECEPTOR"/>
    <property type="match status" value="1"/>
</dbReference>
<dbReference type="Pfam" id="PF00001">
    <property type="entry name" value="7tm_1"/>
    <property type="match status" value="1"/>
</dbReference>
<dbReference type="PANTHER" id="PTHR24230:SF82">
    <property type="entry name" value="G-PROTEIN COUPLED RECEPTORS FAMILY 1 PROFILE DOMAIN-CONTAINING PROTEIN"/>
    <property type="match status" value="1"/>
</dbReference>
<dbReference type="SUPFAM" id="SSF81321">
    <property type="entry name" value="Family A G protein-coupled receptor-like"/>
    <property type="match status" value="1"/>
</dbReference>
<sequence>KEISKLDIVKEGGEPFVSRRDFVRANSSFSVYFVALCSLPPRTLLFFQTHVFTTEMDPPNVTMRVEEPLVVPQTLSESLEISYQIMFFMIGIPLNIGTLRRTARQGNLFPNLREGGVESRLVKLSRQLMFAHIMVLVVYGLWRSWWIYSFFWTQGDLMCRLFSFVTALPFHLWSNIVAALAIDMLCCIGSPLSSYRNGTTRVQYMIFFCWFAAITCAAPMAFVKHTYKLKKVDLEPLIGYVLPDNFSGEYYQCYTDIENYPELVIVNSYIHVFSSFYAPLVIVCVSYCSIGVILHRQMTTRRLISDGSNVTAARISATKKRFLKATVAIVCTYVLTWLPYQVLHLLKLVCTPDGTCAAFTSNINFLQAIIIASTCINPFLYSFDAKRKRCSGNGSTFENAPRGTVIVSLPVKKNSRNGQTETLTTFLTPLRTRSSGDINGEV</sequence>
<organism evidence="9 10">
    <name type="scientific">Pristionchus pacificus</name>
    <name type="common">Parasitic nematode worm</name>
    <dbReference type="NCBI Taxonomy" id="54126"/>
    <lineage>
        <taxon>Eukaryota</taxon>
        <taxon>Metazoa</taxon>
        <taxon>Ecdysozoa</taxon>
        <taxon>Nematoda</taxon>
        <taxon>Chromadorea</taxon>
        <taxon>Rhabditida</taxon>
        <taxon>Rhabditina</taxon>
        <taxon>Diplogasteromorpha</taxon>
        <taxon>Diplogasteroidea</taxon>
        <taxon>Neodiplogasteridae</taxon>
        <taxon>Pristionchus</taxon>
    </lineage>
</organism>
<keyword evidence="10" id="KW-1185">Reference proteome</keyword>
<evidence type="ECO:0000256" key="4">
    <source>
        <dbReference type="ARBA" id="ARBA00022989"/>
    </source>
</evidence>
<gene>
    <name evidence="9" type="primary">WBGene00105506</name>
</gene>
<comment type="subcellular location">
    <subcellularLocation>
        <location evidence="1">Cell membrane</location>
        <topology evidence="1">Multi-pass membrane protein</topology>
    </subcellularLocation>
</comment>
<dbReference type="GO" id="GO:0008528">
    <property type="term" value="F:G protein-coupled peptide receptor activity"/>
    <property type="evidence" value="ECO:0000318"/>
    <property type="project" value="GO_Central"/>
</dbReference>
<keyword evidence="3" id="KW-0812">Transmembrane</keyword>
<dbReference type="OrthoDB" id="6435638at2759"/>
<dbReference type="InterPro" id="IPR017452">
    <property type="entry name" value="GPCR_Rhodpsn_7TM"/>
</dbReference>
<evidence type="ECO:0000256" key="1">
    <source>
        <dbReference type="ARBA" id="ARBA00004651"/>
    </source>
</evidence>
<dbReference type="GO" id="GO:0005886">
    <property type="term" value="C:plasma membrane"/>
    <property type="evidence" value="ECO:0000318"/>
    <property type="project" value="GO_Central"/>
</dbReference>
<dbReference type="CDD" id="cd00637">
    <property type="entry name" value="7tm_classA_rhodopsin-like"/>
    <property type="match status" value="1"/>
</dbReference>
<dbReference type="Gene3D" id="1.20.1070.10">
    <property type="entry name" value="Rhodopsin 7-helix transmembrane proteins"/>
    <property type="match status" value="1"/>
</dbReference>
<evidence type="ECO:0000256" key="3">
    <source>
        <dbReference type="ARBA" id="ARBA00022692"/>
    </source>
</evidence>
<name>A0A2A6BD72_PRIPA</name>
<proteinExistence type="predicted"/>
<dbReference type="Proteomes" id="UP000005239">
    <property type="component" value="Unassembled WGS sequence"/>
</dbReference>
<keyword evidence="6" id="KW-0472">Membrane</keyword>
<reference evidence="9" key="2">
    <citation type="submission" date="2022-06" db="UniProtKB">
        <authorList>
            <consortium name="EnsemblMetazoa"/>
        </authorList>
    </citation>
    <scope>IDENTIFICATION</scope>
    <source>
        <strain evidence="9">PS312</strain>
    </source>
</reference>
<dbReference type="PROSITE" id="PS50262">
    <property type="entry name" value="G_PROTEIN_RECEP_F1_2"/>
    <property type="match status" value="1"/>
</dbReference>
<evidence type="ECO:0000256" key="7">
    <source>
        <dbReference type="ARBA" id="ARBA00023170"/>
    </source>
</evidence>
<evidence type="ECO:0000256" key="2">
    <source>
        <dbReference type="ARBA" id="ARBA00022475"/>
    </source>
</evidence>
<protein>
    <submittedName>
        <fullName evidence="9">Gnrr-3</fullName>
    </submittedName>
</protein>
<keyword evidence="4" id="KW-1133">Transmembrane helix</keyword>
<dbReference type="InterPro" id="IPR000276">
    <property type="entry name" value="GPCR_Rhodpsn"/>
</dbReference>
<accession>A0A8R1YDM7</accession>
<keyword evidence="8" id="KW-0807">Transducer</keyword>
<keyword evidence="2" id="KW-1003">Cell membrane</keyword>
<dbReference type="GO" id="GO:0007218">
    <property type="term" value="P:neuropeptide signaling pathway"/>
    <property type="evidence" value="ECO:0000318"/>
    <property type="project" value="GO_Central"/>
</dbReference>
<evidence type="ECO:0000313" key="9">
    <source>
        <dbReference type="EnsemblMetazoa" id="PPA15952.1"/>
    </source>
</evidence>
<evidence type="ECO:0000256" key="6">
    <source>
        <dbReference type="ARBA" id="ARBA00023136"/>
    </source>
</evidence>
<keyword evidence="7" id="KW-0675">Receptor</keyword>
<evidence type="ECO:0000313" key="10">
    <source>
        <dbReference type="Proteomes" id="UP000005239"/>
    </source>
</evidence>
<accession>A0A2A6BD72</accession>
<dbReference type="AlphaFoldDB" id="A0A2A6BD72"/>
<evidence type="ECO:0000256" key="8">
    <source>
        <dbReference type="ARBA" id="ARBA00023224"/>
    </source>
</evidence>
<keyword evidence="5" id="KW-0297">G-protein coupled receptor</keyword>
<evidence type="ECO:0000256" key="5">
    <source>
        <dbReference type="ARBA" id="ARBA00023040"/>
    </source>
</evidence>
<dbReference type="PRINTS" id="PR00237">
    <property type="entry name" value="GPCRRHODOPSN"/>
</dbReference>
<dbReference type="EnsemblMetazoa" id="PPA15952.1">
    <property type="protein sequence ID" value="PPA15952.1"/>
    <property type="gene ID" value="WBGene00105506"/>
</dbReference>
<reference evidence="10" key="1">
    <citation type="journal article" date="2008" name="Nat. Genet.">
        <title>The Pristionchus pacificus genome provides a unique perspective on nematode lifestyle and parasitism.</title>
        <authorList>
            <person name="Dieterich C."/>
            <person name="Clifton S.W."/>
            <person name="Schuster L.N."/>
            <person name="Chinwalla A."/>
            <person name="Delehaunty K."/>
            <person name="Dinkelacker I."/>
            <person name="Fulton L."/>
            <person name="Fulton R."/>
            <person name="Godfrey J."/>
            <person name="Minx P."/>
            <person name="Mitreva M."/>
            <person name="Roeseler W."/>
            <person name="Tian H."/>
            <person name="Witte H."/>
            <person name="Yang S.P."/>
            <person name="Wilson R.K."/>
            <person name="Sommer R.J."/>
        </authorList>
    </citation>
    <scope>NUCLEOTIDE SEQUENCE [LARGE SCALE GENOMIC DNA]</scope>
    <source>
        <strain evidence="10">PS312</strain>
    </source>
</reference>